<evidence type="ECO:0008006" key="4">
    <source>
        <dbReference type="Google" id="ProtNLM"/>
    </source>
</evidence>
<organism evidence="2 3">
    <name type="scientific">Undibacterium pigrum</name>
    <dbReference type="NCBI Taxonomy" id="401470"/>
    <lineage>
        <taxon>Bacteria</taxon>
        <taxon>Pseudomonadati</taxon>
        <taxon>Pseudomonadota</taxon>
        <taxon>Betaproteobacteria</taxon>
        <taxon>Burkholderiales</taxon>
        <taxon>Oxalobacteraceae</taxon>
        <taxon>Undibacterium</taxon>
    </lineage>
</organism>
<accession>A0A318IVK6</accession>
<feature type="chain" id="PRO_5016285778" description="ClpP protease-like protein" evidence="1">
    <location>
        <begin position="17"/>
        <end position="288"/>
    </location>
</feature>
<reference evidence="2 3" key="1">
    <citation type="submission" date="2018-05" db="EMBL/GenBank/DDBJ databases">
        <title>Genomic Encyclopedia of Type Strains, Phase IV (KMG-IV): sequencing the most valuable type-strain genomes for metagenomic binning, comparative biology and taxonomic classification.</title>
        <authorList>
            <person name="Goeker M."/>
        </authorList>
    </citation>
    <scope>NUCLEOTIDE SEQUENCE [LARGE SCALE GENOMIC DNA]</scope>
    <source>
        <strain evidence="2 3">DSM 19792</strain>
    </source>
</reference>
<feature type="signal peptide" evidence="1">
    <location>
        <begin position="1"/>
        <end position="16"/>
    </location>
</feature>
<dbReference type="OrthoDB" id="8581915at2"/>
<dbReference type="EMBL" id="QJKB01000029">
    <property type="protein sequence ID" value="PXX33711.1"/>
    <property type="molecule type" value="Genomic_DNA"/>
</dbReference>
<gene>
    <name evidence="2" type="ORF">DFR42_1297</name>
</gene>
<dbReference type="Gene3D" id="3.90.226.10">
    <property type="entry name" value="2-enoyl-CoA Hydratase, Chain A, domain 1"/>
    <property type="match status" value="1"/>
</dbReference>
<keyword evidence="1" id="KW-0732">Signal</keyword>
<dbReference type="SUPFAM" id="SSF52096">
    <property type="entry name" value="ClpP/crotonase"/>
    <property type="match status" value="1"/>
</dbReference>
<name>A0A318IVK6_9BURK</name>
<evidence type="ECO:0000313" key="3">
    <source>
        <dbReference type="Proteomes" id="UP000247792"/>
    </source>
</evidence>
<sequence length="288" mass="31752">MKPLFILLAFSSVAFAAEPDYTIKNIDAKTVAYDGDIVAGSHKDLLAHLTPETELLKINSPGGNAEEAMLMANDIRQRNIQLVVESACLSSCANYLFLAARSKVLEPGAFLGFHGSLVGMLSRESISQFQNGKLKSADLSNKGPREAFMKLGLLELEFLKSISVNRDLFKEIDKKLKPVILKEKREPKVTGKIVLISSDNQWEYQINELEAAQEKAMNLAKAGIAVEIKMEMKREGTASNLAYFPDRGMLEKYGVKGIASYSYPKNAVELNRRVVAKIGTGVNIFGNF</sequence>
<evidence type="ECO:0000256" key="1">
    <source>
        <dbReference type="SAM" id="SignalP"/>
    </source>
</evidence>
<proteinExistence type="predicted"/>
<evidence type="ECO:0000313" key="2">
    <source>
        <dbReference type="EMBL" id="PXX33711.1"/>
    </source>
</evidence>
<keyword evidence="3" id="KW-1185">Reference proteome</keyword>
<dbReference type="Proteomes" id="UP000247792">
    <property type="component" value="Unassembled WGS sequence"/>
</dbReference>
<dbReference type="RefSeq" id="WP_110258502.1">
    <property type="nucleotide sequence ID" value="NZ_QJKB01000029.1"/>
</dbReference>
<protein>
    <recommendedName>
        <fullName evidence="4">ClpP protease-like protein</fullName>
    </recommendedName>
</protein>
<dbReference type="InterPro" id="IPR029045">
    <property type="entry name" value="ClpP/crotonase-like_dom_sf"/>
</dbReference>
<dbReference type="AlphaFoldDB" id="A0A318IVK6"/>
<comment type="caution">
    <text evidence="2">The sequence shown here is derived from an EMBL/GenBank/DDBJ whole genome shotgun (WGS) entry which is preliminary data.</text>
</comment>